<dbReference type="Pfam" id="PF01594">
    <property type="entry name" value="AI-2E_transport"/>
    <property type="match status" value="1"/>
</dbReference>
<gene>
    <name evidence="7" type="ORF">GCM10007216_25410</name>
</gene>
<dbReference type="RefSeq" id="WP_062447252.1">
    <property type="nucleotide sequence ID" value="NZ_BMCJ01000004.1"/>
</dbReference>
<feature type="transmembrane region" description="Helical" evidence="6">
    <location>
        <begin position="172"/>
        <end position="190"/>
    </location>
</feature>
<keyword evidence="4 6" id="KW-1133">Transmembrane helix</keyword>
<comment type="caution">
    <text evidence="7">The sequence shown here is derived from an EMBL/GenBank/DDBJ whole genome shotgun (WGS) entry which is preliminary data.</text>
</comment>
<feature type="transmembrane region" description="Helical" evidence="6">
    <location>
        <begin position="36"/>
        <end position="53"/>
    </location>
</feature>
<feature type="transmembrane region" description="Helical" evidence="6">
    <location>
        <begin position="231"/>
        <end position="263"/>
    </location>
</feature>
<keyword evidence="5 6" id="KW-0472">Membrane</keyword>
<dbReference type="Proteomes" id="UP000619534">
    <property type="component" value="Unassembled WGS sequence"/>
</dbReference>
<sequence>METFLINKIFRFFVVLLTLTGALILTYYAFQYAYPFFFAFLIALFINPAVNFLEERLNFPRGIAVIFLILIFLGLCIGVLILLVVEITNGTAYLASVVPQHFQSLVTYIQDFITSTILPIYQRILTIISSLEPSQQEAVIGNLQQIGEKMAQQGAAIIQSLLQSIPMIIKELPNYFTVLIFSFLGTFFISKDWDKISYRITSIIPSKVVTSFATVLKGLKQALAGFMKAQAILTSITAGTVLCGLLILRVDHAVTIAVITGAIDLMPYVGSGMIFIPWIIYMFLIGNYSLTVGLAILYMLVIIQRQMLEPKLLSTNIGLDPLATLISLFIGFQLFGFLGLIIGPVALVILNTLYQAGVFYEIWRFINEPKNTM</sequence>
<name>A0ABQ1PB08_9BACI</name>
<accession>A0ABQ1PB08</accession>
<dbReference type="NCBIfam" id="TIGR02872">
    <property type="entry name" value="spore_ytvI"/>
    <property type="match status" value="1"/>
</dbReference>
<evidence type="ECO:0000256" key="2">
    <source>
        <dbReference type="ARBA" id="ARBA00009773"/>
    </source>
</evidence>
<dbReference type="InterPro" id="IPR014227">
    <property type="entry name" value="YtvI-like"/>
</dbReference>
<evidence type="ECO:0000256" key="6">
    <source>
        <dbReference type="SAM" id="Phobius"/>
    </source>
</evidence>
<feature type="transmembrane region" description="Helical" evidence="6">
    <location>
        <begin position="65"/>
        <end position="85"/>
    </location>
</feature>
<evidence type="ECO:0000313" key="7">
    <source>
        <dbReference type="EMBL" id="GGC93609.1"/>
    </source>
</evidence>
<dbReference type="EMBL" id="BMCJ01000004">
    <property type="protein sequence ID" value="GGC93609.1"/>
    <property type="molecule type" value="Genomic_DNA"/>
</dbReference>
<evidence type="ECO:0000256" key="1">
    <source>
        <dbReference type="ARBA" id="ARBA00004141"/>
    </source>
</evidence>
<comment type="similarity">
    <text evidence="2">Belongs to the autoinducer-2 exporter (AI-2E) (TC 2.A.86) family.</text>
</comment>
<proteinExistence type="inferred from homology"/>
<keyword evidence="3 6" id="KW-0812">Transmembrane</keyword>
<feature type="transmembrane region" description="Helical" evidence="6">
    <location>
        <begin position="322"/>
        <end position="350"/>
    </location>
</feature>
<feature type="transmembrane region" description="Helical" evidence="6">
    <location>
        <begin position="275"/>
        <end position="301"/>
    </location>
</feature>
<organism evidence="7 8">
    <name type="scientific">Thalassobacillus devorans</name>
    <dbReference type="NCBI Taxonomy" id="279813"/>
    <lineage>
        <taxon>Bacteria</taxon>
        <taxon>Bacillati</taxon>
        <taxon>Bacillota</taxon>
        <taxon>Bacilli</taxon>
        <taxon>Bacillales</taxon>
        <taxon>Bacillaceae</taxon>
        <taxon>Thalassobacillus</taxon>
    </lineage>
</organism>
<protein>
    <submittedName>
        <fullName evidence="7">Sporulation integral membrane protein YtvI</fullName>
    </submittedName>
</protein>
<evidence type="ECO:0000256" key="4">
    <source>
        <dbReference type="ARBA" id="ARBA00022989"/>
    </source>
</evidence>
<dbReference type="PANTHER" id="PTHR21716:SF68">
    <property type="entry name" value="TRANSPORT PROTEIN YTVI-RELATED"/>
    <property type="match status" value="1"/>
</dbReference>
<feature type="transmembrane region" description="Helical" evidence="6">
    <location>
        <begin position="12"/>
        <end position="30"/>
    </location>
</feature>
<comment type="subcellular location">
    <subcellularLocation>
        <location evidence="1">Membrane</location>
        <topology evidence="1">Multi-pass membrane protein</topology>
    </subcellularLocation>
</comment>
<evidence type="ECO:0000256" key="3">
    <source>
        <dbReference type="ARBA" id="ARBA00022692"/>
    </source>
</evidence>
<evidence type="ECO:0000313" key="8">
    <source>
        <dbReference type="Proteomes" id="UP000619534"/>
    </source>
</evidence>
<keyword evidence="8" id="KW-1185">Reference proteome</keyword>
<reference evidence="8" key="1">
    <citation type="journal article" date="2019" name="Int. J. Syst. Evol. Microbiol.">
        <title>The Global Catalogue of Microorganisms (GCM) 10K type strain sequencing project: providing services to taxonomists for standard genome sequencing and annotation.</title>
        <authorList>
            <consortium name="The Broad Institute Genomics Platform"/>
            <consortium name="The Broad Institute Genome Sequencing Center for Infectious Disease"/>
            <person name="Wu L."/>
            <person name="Ma J."/>
        </authorList>
    </citation>
    <scope>NUCLEOTIDE SEQUENCE [LARGE SCALE GENOMIC DNA]</scope>
    <source>
        <strain evidence="8">CCM 7282</strain>
    </source>
</reference>
<dbReference type="InterPro" id="IPR002549">
    <property type="entry name" value="AI-2E-like"/>
</dbReference>
<dbReference type="PANTHER" id="PTHR21716">
    <property type="entry name" value="TRANSMEMBRANE PROTEIN"/>
    <property type="match status" value="1"/>
</dbReference>
<evidence type="ECO:0000256" key="5">
    <source>
        <dbReference type="ARBA" id="ARBA00023136"/>
    </source>
</evidence>